<reference evidence="1" key="1">
    <citation type="journal article" date="2014" name="Front. Microbiol.">
        <title>High frequency of phylogenetically diverse reductive dehalogenase-homologous genes in deep subseafloor sedimentary metagenomes.</title>
        <authorList>
            <person name="Kawai M."/>
            <person name="Futagami T."/>
            <person name="Toyoda A."/>
            <person name="Takaki Y."/>
            <person name="Nishi S."/>
            <person name="Hori S."/>
            <person name="Arai W."/>
            <person name="Tsubouchi T."/>
            <person name="Morono Y."/>
            <person name="Uchiyama I."/>
            <person name="Ito T."/>
            <person name="Fujiyama A."/>
            <person name="Inagaki F."/>
            <person name="Takami H."/>
        </authorList>
    </citation>
    <scope>NUCLEOTIDE SEQUENCE</scope>
    <source>
        <strain evidence="1">Expedition CK06-06</strain>
    </source>
</reference>
<evidence type="ECO:0000313" key="1">
    <source>
        <dbReference type="EMBL" id="GAI62961.1"/>
    </source>
</evidence>
<accession>X1R7I8</accession>
<organism evidence="1">
    <name type="scientific">marine sediment metagenome</name>
    <dbReference type="NCBI Taxonomy" id="412755"/>
    <lineage>
        <taxon>unclassified sequences</taxon>
        <taxon>metagenomes</taxon>
        <taxon>ecological metagenomes</taxon>
    </lineage>
</organism>
<dbReference type="EMBL" id="BARW01001715">
    <property type="protein sequence ID" value="GAI62961.1"/>
    <property type="molecule type" value="Genomic_DNA"/>
</dbReference>
<gene>
    <name evidence="1" type="ORF">S12H4_05254</name>
</gene>
<dbReference type="AlphaFoldDB" id="X1R7I8"/>
<sequence>MSDIIKPMSIPELMLRPDIGGKTRLSDDMQQTLATLVAYGDNARKLLKASESGILSVSSARIKDIVHFARDGVEETQKGSDLLLLPSPQSQWSRLHNTSVYVRSTNTLRQYRRR</sequence>
<proteinExistence type="predicted"/>
<comment type="caution">
    <text evidence="1">The sequence shown here is derived from an EMBL/GenBank/DDBJ whole genome shotgun (WGS) entry which is preliminary data.</text>
</comment>
<protein>
    <submittedName>
        <fullName evidence="1">Uncharacterized protein</fullName>
    </submittedName>
</protein>
<name>X1R7I8_9ZZZZ</name>